<dbReference type="STRING" id="1210086.GCA_001613105_03803"/>
<evidence type="ECO:0000313" key="4">
    <source>
        <dbReference type="Proteomes" id="UP000254869"/>
    </source>
</evidence>
<feature type="compositionally biased region" description="Basic and acidic residues" evidence="1">
    <location>
        <begin position="283"/>
        <end position="294"/>
    </location>
</feature>
<feature type="region of interest" description="Disordered" evidence="1">
    <location>
        <begin position="269"/>
        <end position="305"/>
    </location>
</feature>
<reference evidence="3 4" key="1">
    <citation type="submission" date="2018-07" db="EMBL/GenBank/DDBJ databases">
        <title>Genomic Encyclopedia of Type Strains, Phase IV (KMG-IV): sequencing the most valuable type-strain genomes for metagenomic binning, comparative biology and taxonomic classification.</title>
        <authorList>
            <person name="Goeker M."/>
        </authorList>
    </citation>
    <scope>NUCLEOTIDE SEQUENCE [LARGE SCALE GENOMIC DNA]</scope>
    <source>
        <strain evidence="3 4">DSM 44290</strain>
    </source>
</reference>
<sequence length="440" mass="45066">MARSAVTLGVSTERGTVHAVALSDDDGRLPERVLVQRSVRIRGDGKSELAQAVEVALESLADEIGPDREIVGAAVTYRDAAERRAIVSGLAAGTWHDASLVSAKSAHLALAGAMSWVDEFDHLVICEAVPGYQAFSLISPDRDRVVSAIASSGAVVNTETMRPAVTAAWDQFDAAGVRPDAVVLIGSAAEEPAVAAALAAGFGVPIVPCRIAAAAAAIGAALVALPEVADVIAIGDQPRITRSTAALFAAASVLASGLVAGGVYEMTSRTRSDNSPMLTDARVAADSHRTRTAEDPLSTGPEPVAADERAGLPAVSDTESVPLPSDSATMVTVDPATITWGPGGTHRLGLRQDTQSGPPSAEDQQGAKPPAASALPETGSAGTALATPGAPTTPAGAPNGTLLFPGEAAPPDLTSPEFGQWWDNHWRLMMQWVAQISPRT</sequence>
<feature type="compositionally biased region" description="Low complexity" evidence="1">
    <location>
        <begin position="378"/>
        <end position="401"/>
    </location>
</feature>
<organism evidence="3 4">
    <name type="scientific">Nocardia pseudobrasiliensis</name>
    <dbReference type="NCBI Taxonomy" id="45979"/>
    <lineage>
        <taxon>Bacteria</taxon>
        <taxon>Bacillati</taxon>
        <taxon>Actinomycetota</taxon>
        <taxon>Actinomycetes</taxon>
        <taxon>Mycobacteriales</taxon>
        <taxon>Nocardiaceae</taxon>
        <taxon>Nocardia</taxon>
    </lineage>
</organism>
<dbReference type="AlphaFoldDB" id="A0A370HW93"/>
<proteinExistence type="predicted"/>
<dbReference type="Proteomes" id="UP000254869">
    <property type="component" value="Unassembled WGS sequence"/>
</dbReference>
<name>A0A370HW93_9NOCA</name>
<keyword evidence="4" id="KW-1185">Reference proteome</keyword>
<protein>
    <recommendedName>
        <fullName evidence="2">DUF7159 domain-containing protein</fullName>
    </recommendedName>
</protein>
<comment type="caution">
    <text evidence="3">The sequence shown here is derived from an EMBL/GenBank/DDBJ whole genome shotgun (WGS) entry which is preliminary data.</text>
</comment>
<dbReference type="Pfam" id="PF23717">
    <property type="entry name" value="DUF7159"/>
    <property type="match status" value="1"/>
</dbReference>
<feature type="domain" description="DUF7159" evidence="2">
    <location>
        <begin position="7"/>
        <end position="224"/>
    </location>
</feature>
<accession>A0A370HW93</accession>
<feature type="region of interest" description="Disordered" evidence="1">
    <location>
        <begin position="335"/>
        <end position="416"/>
    </location>
</feature>
<evidence type="ECO:0000259" key="2">
    <source>
        <dbReference type="Pfam" id="PF23717"/>
    </source>
</evidence>
<evidence type="ECO:0000256" key="1">
    <source>
        <dbReference type="SAM" id="MobiDB-lite"/>
    </source>
</evidence>
<gene>
    <name evidence="3" type="ORF">DFR76_11275</name>
</gene>
<evidence type="ECO:0000313" key="3">
    <source>
        <dbReference type="EMBL" id="RDI62758.1"/>
    </source>
</evidence>
<dbReference type="EMBL" id="QQBC01000012">
    <property type="protein sequence ID" value="RDI62758.1"/>
    <property type="molecule type" value="Genomic_DNA"/>
</dbReference>
<dbReference type="InterPro" id="IPR055583">
    <property type="entry name" value="DUF7159"/>
</dbReference>